<sequence length="543" mass="61185">MAQKQQITADAAAEPKKRRRVEFSAADAGVDPNDCIKIYLVSGKEEVGATDNLSLNAIDLSNFFEEDGKIYGYQGLKISVWVNIISFHSFSDINYNSKSDAGKGITDLTSALKNMFGETLVDNKDDFLESFSRDALYIRETLKNGETLQKTISKKHDNYSESHFEASDSYVQVIRMGMKNEATGQLYSRLVPLVLLLVDGSNPIDVTDPSWEMYLLIKKAVDQSGNDQDLVVGFSAVYRFYCYPNGLRLRLGQILVLPPYQQKGYGRHLLEVLNDVAIREEVYDITIEEPVEKLQHLRTCMDVSRLLSFDPIQNAVNATTSQLKHGKILKKAYIPRLLPPPNVVEDVRSTFKINKKQLLQCWEILVYLGLCTSEACVKDYFAVVSNRVRVGILGKDSETLGKKVIEVPSEYEPDMSFVMFRSKAGGEAVEMDDDQNKQEEQLKQLVDERIEEIKLIAEKVSQLGRPNKNWPYRFSTALSAASGKVHGSLARAGKVRGQTPKVAKQDKKKKPRGRAHKRMQYNRRFVTAVVGFGKKRGPNSSEK</sequence>
<dbReference type="GO" id="GO:0031509">
    <property type="term" value="P:subtelomeric heterochromatin formation"/>
    <property type="evidence" value="ECO:0007669"/>
    <property type="project" value="InterPro"/>
</dbReference>
<dbReference type="InterPro" id="IPR000182">
    <property type="entry name" value="GNAT_dom"/>
</dbReference>
<evidence type="ECO:0000256" key="1">
    <source>
        <dbReference type="ARBA" id="ARBA00010543"/>
    </source>
</evidence>
<evidence type="ECO:0000259" key="9">
    <source>
        <dbReference type="Pfam" id="PF00583"/>
    </source>
</evidence>
<dbReference type="GO" id="GO:0005840">
    <property type="term" value="C:ribosome"/>
    <property type="evidence" value="ECO:0007669"/>
    <property type="project" value="UniProtKB-KW"/>
</dbReference>
<feature type="domain" description="Histone acetyl transferase HAT1 N-terminal" evidence="10">
    <location>
        <begin position="30"/>
        <end position="199"/>
    </location>
</feature>
<dbReference type="Proteomes" id="UP001346149">
    <property type="component" value="Unassembled WGS sequence"/>
</dbReference>
<dbReference type="Gene3D" id="3.90.360.10">
    <property type="entry name" value="Histone acetyl transferase 1 (HAT1), N-terminal domain"/>
    <property type="match status" value="1"/>
</dbReference>
<accession>A0AAN7QES8</accession>
<dbReference type="InterPro" id="IPR019467">
    <property type="entry name" value="Hat1_N"/>
</dbReference>
<comment type="similarity">
    <text evidence="1">Belongs to the HAT1 family.</text>
</comment>
<evidence type="ECO:0000256" key="8">
    <source>
        <dbReference type="SAM" id="MobiDB-lite"/>
    </source>
</evidence>
<dbReference type="InterPro" id="IPR006846">
    <property type="entry name" value="Ribosomal_eS30"/>
</dbReference>
<evidence type="ECO:0000256" key="4">
    <source>
        <dbReference type="ARBA" id="ARBA00022980"/>
    </source>
</evidence>
<keyword evidence="12" id="KW-1185">Reference proteome</keyword>
<dbReference type="Pfam" id="PF10394">
    <property type="entry name" value="Hat1_N"/>
    <property type="match status" value="1"/>
</dbReference>
<dbReference type="InterPro" id="IPR017380">
    <property type="entry name" value="Hist_AcTrfase_B-typ_cat-su"/>
</dbReference>
<gene>
    <name evidence="11" type="ORF">SAY86_026183</name>
</gene>
<dbReference type="GO" id="GO:0003735">
    <property type="term" value="F:structural constituent of ribosome"/>
    <property type="evidence" value="ECO:0007669"/>
    <property type="project" value="InterPro"/>
</dbReference>
<dbReference type="EMBL" id="JAXQNO010000023">
    <property type="protein sequence ID" value="KAK4765093.1"/>
    <property type="molecule type" value="Genomic_DNA"/>
</dbReference>
<dbReference type="CDD" id="cd04301">
    <property type="entry name" value="NAT_SF"/>
    <property type="match status" value="1"/>
</dbReference>
<evidence type="ECO:0000256" key="2">
    <source>
        <dbReference type="ARBA" id="ARBA00013184"/>
    </source>
</evidence>
<dbReference type="AlphaFoldDB" id="A0AAN7QES8"/>
<protein>
    <recommendedName>
        <fullName evidence="2">histone acetyltransferase</fullName>
        <ecNumber evidence="2">2.3.1.48</ecNumber>
    </recommendedName>
</protein>
<reference evidence="11 12" key="1">
    <citation type="journal article" date="2023" name="Hortic Res">
        <title>Pangenome of water caltrop reveals structural variations and asymmetric subgenome divergence after allopolyploidization.</title>
        <authorList>
            <person name="Zhang X."/>
            <person name="Chen Y."/>
            <person name="Wang L."/>
            <person name="Yuan Y."/>
            <person name="Fang M."/>
            <person name="Shi L."/>
            <person name="Lu R."/>
            <person name="Comes H.P."/>
            <person name="Ma Y."/>
            <person name="Chen Y."/>
            <person name="Huang G."/>
            <person name="Zhou Y."/>
            <person name="Zheng Z."/>
            <person name="Qiu Y."/>
        </authorList>
    </citation>
    <scope>NUCLEOTIDE SEQUENCE [LARGE SCALE GENOMIC DNA]</scope>
    <source>
        <strain evidence="11">F231</strain>
    </source>
</reference>
<evidence type="ECO:0000256" key="7">
    <source>
        <dbReference type="ARBA" id="ARBA00048017"/>
    </source>
</evidence>
<comment type="catalytic activity">
    <reaction evidence="7">
        <text>L-lysyl-[protein] + acetyl-CoA = N(6)-acetyl-L-lysyl-[protein] + CoA + H(+)</text>
        <dbReference type="Rhea" id="RHEA:45948"/>
        <dbReference type="Rhea" id="RHEA-COMP:9752"/>
        <dbReference type="Rhea" id="RHEA-COMP:10731"/>
        <dbReference type="ChEBI" id="CHEBI:15378"/>
        <dbReference type="ChEBI" id="CHEBI:29969"/>
        <dbReference type="ChEBI" id="CHEBI:57287"/>
        <dbReference type="ChEBI" id="CHEBI:57288"/>
        <dbReference type="ChEBI" id="CHEBI:61930"/>
        <dbReference type="EC" id="2.3.1.48"/>
    </reaction>
</comment>
<feature type="compositionally biased region" description="Basic residues" evidence="8">
    <location>
        <begin position="506"/>
        <end position="521"/>
    </location>
</feature>
<name>A0AAN7QES8_TRANT</name>
<comment type="caution">
    <text evidence="11">The sequence shown here is derived from an EMBL/GenBank/DDBJ whole genome shotgun (WGS) entry which is preliminary data.</text>
</comment>
<dbReference type="GO" id="GO:1990904">
    <property type="term" value="C:ribonucleoprotein complex"/>
    <property type="evidence" value="ECO:0007669"/>
    <property type="project" value="UniProtKB-KW"/>
</dbReference>
<dbReference type="PANTHER" id="PTHR12046">
    <property type="entry name" value="HISTONE ACETYLTRANSFERASE TYPE B CATALYTIC SUBUNIT"/>
    <property type="match status" value="1"/>
</dbReference>
<dbReference type="FunFam" id="3.40.630.30:FF:000077">
    <property type="entry name" value="Histone acetyltransferase type B catalytic subunit"/>
    <property type="match status" value="1"/>
</dbReference>
<keyword evidence="6" id="KW-0012">Acyltransferase</keyword>
<dbReference type="InterPro" id="IPR037113">
    <property type="entry name" value="Hat1_N_sf"/>
</dbReference>
<evidence type="ECO:0000313" key="12">
    <source>
        <dbReference type="Proteomes" id="UP001346149"/>
    </source>
</evidence>
<feature type="domain" description="N-acetyltransferase" evidence="9">
    <location>
        <begin position="228"/>
        <end position="283"/>
    </location>
</feature>
<evidence type="ECO:0000256" key="5">
    <source>
        <dbReference type="ARBA" id="ARBA00023274"/>
    </source>
</evidence>
<dbReference type="GO" id="GO:0004402">
    <property type="term" value="F:histone acetyltransferase activity"/>
    <property type="evidence" value="ECO:0007669"/>
    <property type="project" value="InterPro"/>
</dbReference>
<dbReference type="GO" id="GO:0006412">
    <property type="term" value="P:translation"/>
    <property type="evidence" value="ECO:0007669"/>
    <property type="project" value="InterPro"/>
</dbReference>
<evidence type="ECO:0000256" key="6">
    <source>
        <dbReference type="ARBA" id="ARBA00023315"/>
    </source>
</evidence>
<dbReference type="Gene3D" id="3.40.630.30">
    <property type="match status" value="1"/>
</dbReference>
<proteinExistence type="inferred from homology"/>
<dbReference type="InterPro" id="IPR016181">
    <property type="entry name" value="Acyl_CoA_acyltransferase"/>
</dbReference>
<dbReference type="GO" id="GO:0000781">
    <property type="term" value="C:chromosome, telomeric region"/>
    <property type="evidence" value="ECO:0007669"/>
    <property type="project" value="GOC"/>
</dbReference>
<evidence type="ECO:0000256" key="3">
    <source>
        <dbReference type="ARBA" id="ARBA00022679"/>
    </source>
</evidence>
<keyword evidence="4" id="KW-0689">Ribosomal protein</keyword>
<keyword evidence="3" id="KW-0808">Transferase</keyword>
<dbReference type="Pfam" id="PF04758">
    <property type="entry name" value="Ribosomal_S30"/>
    <property type="match status" value="1"/>
</dbReference>
<dbReference type="GO" id="GO:0005634">
    <property type="term" value="C:nucleus"/>
    <property type="evidence" value="ECO:0007669"/>
    <property type="project" value="InterPro"/>
</dbReference>
<dbReference type="SUPFAM" id="SSF55729">
    <property type="entry name" value="Acyl-CoA N-acyltransferases (Nat)"/>
    <property type="match status" value="1"/>
</dbReference>
<organism evidence="11 12">
    <name type="scientific">Trapa natans</name>
    <name type="common">Water chestnut</name>
    <dbReference type="NCBI Taxonomy" id="22666"/>
    <lineage>
        <taxon>Eukaryota</taxon>
        <taxon>Viridiplantae</taxon>
        <taxon>Streptophyta</taxon>
        <taxon>Embryophyta</taxon>
        <taxon>Tracheophyta</taxon>
        <taxon>Spermatophyta</taxon>
        <taxon>Magnoliopsida</taxon>
        <taxon>eudicotyledons</taxon>
        <taxon>Gunneridae</taxon>
        <taxon>Pentapetalae</taxon>
        <taxon>rosids</taxon>
        <taxon>malvids</taxon>
        <taxon>Myrtales</taxon>
        <taxon>Lythraceae</taxon>
        <taxon>Trapa</taxon>
    </lineage>
</organism>
<feature type="region of interest" description="Disordered" evidence="8">
    <location>
        <begin position="489"/>
        <end position="521"/>
    </location>
</feature>
<evidence type="ECO:0000259" key="10">
    <source>
        <dbReference type="Pfam" id="PF10394"/>
    </source>
</evidence>
<evidence type="ECO:0000313" key="11">
    <source>
        <dbReference type="EMBL" id="KAK4765093.1"/>
    </source>
</evidence>
<dbReference type="Pfam" id="PF00583">
    <property type="entry name" value="Acetyltransf_1"/>
    <property type="match status" value="1"/>
</dbReference>
<dbReference type="EC" id="2.3.1.48" evidence="2"/>
<keyword evidence="5" id="KW-0687">Ribonucleoprotein</keyword>